<sequence>MASDEKIYPISSSEEEQLINAPDSAHVQTRAAYPETEMVTPYEEQQATGPYQTPANPDRTQYKYTNNTKGVDGVEVEGDRDATSSLCTLCCGISLCTSLFACCLGCMKCCCCTDCGPEINQNQNQTSL</sequence>
<proteinExistence type="predicted"/>
<evidence type="ECO:0000313" key="2">
    <source>
        <dbReference type="EMBL" id="ORY60487.1"/>
    </source>
</evidence>
<name>A0A1Y2DMJ9_9FUNG</name>
<evidence type="ECO:0000256" key="1">
    <source>
        <dbReference type="SAM" id="MobiDB-lite"/>
    </source>
</evidence>
<comment type="caution">
    <text evidence="2">The sequence shown here is derived from an EMBL/GenBank/DDBJ whole genome shotgun (WGS) entry which is preliminary data.</text>
</comment>
<gene>
    <name evidence="2" type="ORF">LY90DRAFT_668689</name>
</gene>
<dbReference type="Proteomes" id="UP000193920">
    <property type="component" value="Unassembled WGS sequence"/>
</dbReference>
<dbReference type="EMBL" id="MCOG01000061">
    <property type="protein sequence ID" value="ORY60487.1"/>
    <property type="molecule type" value="Genomic_DNA"/>
</dbReference>
<dbReference type="AlphaFoldDB" id="A0A1Y2DMJ9"/>
<feature type="region of interest" description="Disordered" evidence="1">
    <location>
        <begin position="1"/>
        <end position="25"/>
    </location>
</feature>
<keyword evidence="3" id="KW-1185">Reference proteome</keyword>
<dbReference type="OrthoDB" id="2161579at2759"/>
<reference evidence="2 3" key="1">
    <citation type="submission" date="2016-08" db="EMBL/GenBank/DDBJ databases">
        <title>A Parts List for Fungal Cellulosomes Revealed by Comparative Genomics.</title>
        <authorList>
            <consortium name="DOE Joint Genome Institute"/>
            <person name="Haitjema C.H."/>
            <person name="Gilmore S.P."/>
            <person name="Henske J.K."/>
            <person name="Solomon K.V."/>
            <person name="De Groot R."/>
            <person name="Kuo A."/>
            <person name="Mondo S.J."/>
            <person name="Salamov A.A."/>
            <person name="Labutti K."/>
            <person name="Zhao Z."/>
            <person name="Chiniquy J."/>
            <person name="Barry K."/>
            <person name="Brewer H.M."/>
            <person name="Purvine S.O."/>
            <person name="Wright A.T."/>
            <person name="Boxma B."/>
            <person name="Van Alen T."/>
            <person name="Hackstein J.H."/>
            <person name="Baker S.E."/>
            <person name="Grigoriev I.V."/>
            <person name="O'Malley M.A."/>
        </authorList>
    </citation>
    <scope>NUCLEOTIDE SEQUENCE [LARGE SCALE GENOMIC DNA]</scope>
    <source>
        <strain evidence="2 3">G1</strain>
    </source>
</reference>
<accession>A0A1Y2DMJ9</accession>
<evidence type="ECO:0000313" key="3">
    <source>
        <dbReference type="Proteomes" id="UP000193920"/>
    </source>
</evidence>
<protein>
    <submittedName>
        <fullName evidence="2">Uncharacterized protein</fullName>
    </submittedName>
</protein>
<organism evidence="2 3">
    <name type="scientific">Neocallimastix californiae</name>
    <dbReference type="NCBI Taxonomy" id="1754190"/>
    <lineage>
        <taxon>Eukaryota</taxon>
        <taxon>Fungi</taxon>
        <taxon>Fungi incertae sedis</taxon>
        <taxon>Chytridiomycota</taxon>
        <taxon>Chytridiomycota incertae sedis</taxon>
        <taxon>Neocallimastigomycetes</taxon>
        <taxon>Neocallimastigales</taxon>
        <taxon>Neocallimastigaceae</taxon>
        <taxon>Neocallimastix</taxon>
    </lineage>
</organism>